<evidence type="ECO:0000256" key="8">
    <source>
        <dbReference type="ARBA" id="ARBA00023114"/>
    </source>
</evidence>
<keyword evidence="4" id="KW-1134">Transmembrane beta strand</keyword>
<keyword evidence="9" id="KW-0472">Membrane</keyword>
<dbReference type="PANTHER" id="PTHR34501:SF9">
    <property type="entry name" value="MAJOR OUTER MEMBRANE PROTEIN P.IA"/>
    <property type="match status" value="1"/>
</dbReference>
<accession>A0A7Y9IUP3</accession>
<protein>
    <submittedName>
        <fullName evidence="12">Putative porin</fullName>
    </submittedName>
</protein>
<dbReference type="GO" id="GO:0046930">
    <property type="term" value="C:pore complex"/>
    <property type="evidence" value="ECO:0007669"/>
    <property type="project" value="UniProtKB-KW"/>
</dbReference>
<dbReference type="PANTHER" id="PTHR34501">
    <property type="entry name" value="PROTEIN YDDL-RELATED"/>
    <property type="match status" value="1"/>
</dbReference>
<keyword evidence="8" id="KW-0626">Porin</keyword>
<evidence type="ECO:0000259" key="11">
    <source>
        <dbReference type="Pfam" id="PF13609"/>
    </source>
</evidence>
<keyword evidence="6" id="KW-0732">Signal</keyword>
<evidence type="ECO:0000256" key="7">
    <source>
        <dbReference type="ARBA" id="ARBA00023065"/>
    </source>
</evidence>
<dbReference type="Proteomes" id="UP000542125">
    <property type="component" value="Unassembled WGS sequence"/>
</dbReference>
<evidence type="ECO:0000313" key="13">
    <source>
        <dbReference type="Proteomes" id="UP000542125"/>
    </source>
</evidence>
<dbReference type="RefSeq" id="WP_257022137.1">
    <property type="nucleotide sequence ID" value="NZ_JACBYR010000001.1"/>
</dbReference>
<keyword evidence="5" id="KW-0812">Transmembrane</keyword>
<feature type="domain" description="Porin" evidence="11">
    <location>
        <begin position="42"/>
        <end position="346"/>
    </location>
</feature>
<evidence type="ECO:0000256" key="3">
    <source>
        <dbReference type="ARBA" id="ARBA00022448"/>
    </source>
</evidence>
<comment type="subunit">
    <text evidence="2">Homotrimer.</text>
</comment>
<dbReference type="InterPro" id="IPR033900">
    <property type="entry name" value="Gram_neg_porin_domain"/>
</dbReference>
<evidence type="ECO:0000256" key="2">
    <source>
        <dbReference type="ARBA" id="ARBA00011233"/>
    </source>
</evidence>
<name>A0A7Y9IUP3_9BURK</name>
<comment type="caution">
    <text evidence="12">The sequence shown here is derived from an EMBL/GenBank/DDBJ whole genome shotgun (WGS) entry which is preliminary data.</text>
</comment>
<gene>
    <name evidence="12" type="ORF">FHW18_001880</name>
</gene>
<keyword evidence="7" id="KW-0406">Ion transport</keyword>
<evidence type="ECO:0000256" key="6">
    <source>
        <dbReference type="ARBA" id="ARBA00022729"/>
    </source>
</evidence>
<dbReference type="GO" id="GO:0015288">
    <property type="term" value="F:porin activity"/>
    <property type="evidence" value="ECO:0007669"/>
    <property type="project" value="UniProtKB-KW"/>
</dbReference>
<dbReference type="Gene3D" id="2.40.160.10">
    <property type="entry name" value="Porin"/>
    <property type="match status" value="1"/>
</dbReference>
<dbReference type="GO" id="GO:0009279">
    <property type="term" value="C:cell outer membrane"/>
    <property type="evidence" value="ECO:0007669"/>
    <property type="project" value="UniProtKB-SubCell"/>
</dbReference>
<proteinExistence type="predicted"/>
<sequence>MSPRVFFCQRRLDAESFRVRALSSLAMIRLFRPAPGAWALSLAALSAAPCLVHAQSNVTVYGLIDTAVRYSTHEGADGSGKAQLSDGVLTGSRLGFRGAEELGGGYKAEFVLETGYSPDTGINQQGGRLFGRQSTLGLSGGFGRVTVGRQFTLPQDVIGSYEATYLGNLVLLGYQGTTYTGLRQENMVKYVGAVGNTTLMASYTPGERPGQAVSTGATYAGAVSHTTGRVMLAGVYQVQKDVESYFGSVVPATRQTTWSVGGTYALDRAKLYLGYTWNHLAQSDTLNQAVYTGFNATLAPAWSLIGAITYDRLSRGGASGQRVSTGAILGYALSKRSDVYVAADYTWLQGEWIGVASTPGFFTPFYASNPTRIGAMAGVRTRF</sequence>
<dbReference type="CDD" id="cd00342">
    <property type="entry name" value="gram_neg_porins"/>
    <property type="match status" value="1"/>
</dbReference>
<dbReference type="Pfam" id="PF13609">
    <property type="entry name" value="Porin_4"/>
    <property type="match status" value="1"/>
</dbReference>
<comment type="subcellular location">
    <subcellularLocation>
        <location evidence="1">Cell outer membrane</location>
        <topology evidence="1">Multi-pass membrane protein</topology>
    </subcellularLocation>
</comment>
<keyword evidence="13" id="KW-1185">Reference proteome</keyword>
<evidence type="ECO:0000256" key="5">
    <source>
        <dbReference type="ARBA" id="ARBA00022692"/>
    </source>
</evidence>
<keyword evidence="3" id="KW-0813">Transport</keyword>
<reference evidence="12 13" key="1">
    <citation type="submission" date="2020-07" db="EMBL/GenBank/DDBJ databases">
        <title>Genomic Encyclopedia of Type Strains, Phase IV (KMG-V): Genome sequencing to study the core and pangenomes of soil and plant-associated prokaryotes.</title>
        <authorList>
            <person name="Whitman W."/>
        </authorList>
    </citation>
    <scope>NUCLEOTIDE SEQUENCE [LARGE SCALE GENOMIC DNA]</scope>
    <source>
        <strain evidence="12 13">SAS40</strain>
    </source>
</reference>
<dbReference type="InterPro" id="IPR023614">
    <property type="entry name" value="Porin_dom_sf"/>
</dbReference>
<evidence type="ECO:0000256" key="9">
    <source>
        <dbReference type="ARBA" id="ARBA00023136"/>
    </source>
</evidence>
<dbReference type="SUPFAM" id="SSF56935">
    <property type="entry name" value="Porins"/>
    <property type="match status" value="1"/>
</dbReference>
<organism evidence="12 13">
    <name type="scientific">Pigmentiphaga litoralis</name>
    <dbReference type="NCBI Taxonomy" id="516702"/>
    <lineage>
        <taxon>Bacteria</taxon>
        <taxon>Pseudomonadati</taxon>
        <taxon>Pseudomonadota</taxon>
        <taxon>Betaproteobacteria</taxon>
        <taxon>Burkholderiales</taxon>
        <taxon>Alcaligenaceae</taxon>
        <taxon>Pigmentiphaga</taxon>
    </lineage>
</organism>
<dbReference type="InterPro" id="IPR050298">
    <property type="entry name" value="Gram-neg_bact_OMP"/>
</dbReference>
<dbReference type="EMBL" id="JACBYR010000001">
    <property type="protein sequence ID" value="NYE82609.1"/>
    <property type="molecule type" value="Genomic_DNA"/>
</dbReference>
<evidence type="ECO:0000256" key="4">
    <source>
        <dbReference type="ARBA" id="ARBA00022452"/>
    </source>
</evidence>
<dbReference type="AlphaFoldDB" id="A0A7Y9IUP3"/>
<evidence type="ECO:0000256" key="10">
    <source>
        <dbReference type="ARBA" id="ARBA00023237"/>
    </source>
</evidence>
<evidence type="ECO:0000256" key="1">
    <source>
        <dbReference type="ARBA" id="ARBA00004571"/>
    </source>
</evidence>
<dbReference type="GO" id="GO:0006811">
    <property type="term" value="P:monoatomic ion transport"/>
    <property type="evidence" value="ECO:0007669"/>
    <property type="project" value="UniProtKB-KW"/>
</dbReference>
<keyword evidence="10" id="KW-0998">Cell outer membrane</keyword>
<evidence type="ECO:0000313" key="12">
    <source>
        <dbReference type="EMBL" id="NYE82609.1"/>
    </source>
</evidence>